<dbReference type="OrthoDB" id="976022at2"/>
<sequence length="316" mass="36764">MKKLVFLIVLFVIGCAEENPLEKEISAIPLDVNVVRFDQVFLGAKPSDLPKLKETYPLFFPASIPDSTWIYTMNDPLQKELKTEINTVFSDFAPVQRDIKSVLQHLEYYFPEYDTPKVFTVTTEDYRKKVILYQDMILIALNTYLGKNHKFYDGIQKYISQSFEKEMIPVDIANEFAYTQVKPPRERTFLSKMIYHGKVQYLKSLLVPKASLAMQFGYTDEKIAWAEANEKQIWTYFIEKELLYSTDNKLDNRFLNVAPFSKFNLELDSESPGGIGRFIGYQIVKSYMENNDVSLQNLLGKSSKEIFTNSKYKPKK</sequence>
<evidence type="ECO:0000313" key="1">
    <source>
        <dbReference type="EMBL" id="PTX63643.1"/>
    </source>
</evidence>
<proteinExistence type="predicted"/>
<keyword evidence="2" id="KW-1185">Reference proteome</keyword>
<gene>
    <name evidence="1" type="ORF">C8N46_101245</name>
</gene>
<organism evidence="1 2">
    <name type="scientific">Kordia periserrulae</name>
    <dbReference type="NCBI Taxonomy" id="701523"/>
    <lineage>
        <taxon>Bacteria</taxon>
        <taxon>Pseudomonadati</taxon>
        <taxon>Bacteroidota</taxon>
        <taxon>Flavobacteriia</taxon>
        <taxon>Flavobacteriales</taxon>
        <taxon>Flavobacteriaceae</taxon>
        <taxon>Kordia</taxon>
    </lineage>
</organism>
<comment type="caution">
    <text evidence="1">The sequence shown here is derived from an EMBL/GenBank/DDBJ whole genome shotgun (WGS) entry which is preliminary data.</text>
</comment>
<dbReference type="AlphaFoldDB" id="A0A2T6C5S0"/>
<reference evidence="1 2" key="1">
    <citation type="submission" date="2018-04" db="EMBL/GenBank/DDBJ databases">
        <title>Genomic Encyclopedia of Archaeal and Bacterial Type Strains, Phase II (KMG-II): from individual species to whole genera.</title>
        <authorList>
            <person name="Goeker M."/>
        </authorList>
    </citation>
    <scope>NUCLEOTIDE SEQUENCE [LARGE SCALE GENOMIC DNA]</scope>
    <source>
        <strain evidence="1 2">DSM 25731</strain>
    </source>
</reference>
<evidence type="ECO:0000313" key="2">
    <source>
        <dbReference type="Proteomes" id="UP000244090"/>
    </source>
</evidence>
<dbReference type="Pfam" id="PF25594">
    <property type="entry name" value="GldB_lipo"/>
    <property type="match status" value="1"/>
</dbReference>
<name>A0A2T6C5S0_9FLAO</name>
<accession>A0A2T6C5S0</accession>
<dbReference type="NCBIfam" id="TIGR03514">
    <property type="entry name" value="GldB_lipo"/>
    <property type="match status" value="1"/>
</dbReference>
<dbReference type="EMBL" id="QBKT01000001">
    <property type="protein sequence ID" value="PTX63643.1"/>
    <property type="molecule type" value="Genomic_DNA"/>
</dbReference>
<dbReference type="PROSITE" id="PS51257">
    <property type="entry name" value="PROKAR_LIPOPROTEIN"/>
    <property type="match status" value="1"/>
</dbReference>
<dbReference type="Proteomes" id="UP000244090">
    <property type="component" value="Unassembled WGS sequence"/>
</dbReference>
<dbReference type="InterPro" id="IPR019853">
    <property type="entry name" value="GldB-like"/>
</dbReference>
<protein>
    <submittedName>
        <fullName evidence="1">Protein involved in gliding motility GldB</fullName>
    </submittedName>
</protein>